<accession>A0AA37SV14</accession>
<dbReference type="AlphaFoldDB" id="A0AA37SV14"/>
<gene>
    <name evidence="2" type="ORF">GCM10007852_06550</name>
</gene>
<keyword evidence="3" id="KW-1185">Reference proteome</keyword>
<keyword evidence="1" id="KW-0732">Signal</keyword>
<organism evidence="2 3">
    <name type="scientific">Agaribacter marinus</name>
    <dbReference type="NCBI Taxonomy" id="1431249"/>
    <lineage>
        <taxon>Bacteria</taxon>
        <taxon>Pseudomonadati</taxon>
        <taxon>Pseudomonadota</taxon>
        <taxon>Gammaproteobacteria</taxon>
        <taxon>Alteromonadales</taxon>
        <taxon>Alteromonadaceae</taxon>
        <taxon>Agaribacter</taxon>
    </lineage>
</organism>
<sequence>MMTKMNRLPKAFIQSLAISVLALSANSVVYADSWEPVAAESLIELPVNLMEKRIQQDFNMSPLASELNAIEQDMATQGEKIKSIQTLLSDASKDEMFDEKVALVKLKSGFLDAMQSGQLLRQSALEQKIDLYQEVLEKLYSQQNTESSSATFKLQQQQNNARARMEKVMSQVDAAMSEKGFAESTPYADEFAKNLAKIEKLRSAINQHKANISPMVDGVAVSTEEYVRQLLMQAASEQSLLDQESLMLSYMSRLVALDAQALEYAINVESEGEESVLQQSTTPANSIDLFL</sequence>
<dbReference type="EMBL" id="BSOT01000005">
    <property type="protein sequence ID" value="GLR69747.1"/>
    <property type="molecule type" value="Genomic_DNA"/>
</dbReference>
<name>A0AA37SV14_9ALTE</name>
<comment type="caution">
    <text evidence="2">The sequence shown here is derived from an EMBL/GenBank/DDBJ whole genome shotgun (WGS) entry which is preliminary data.</text>
</comment>
<protein>
    <submittedName>
        <fullName evidence="2">Uncharacterized protein</fullName>
    </submittedName>
</protein>
<evidence type="ECO:0000313" key="3">
    <source>
        <dbReference type="Proteomes" id="UP001156601"/>
    </source>
</evidence>
<dbReference type="RefSeq" id="WP_284216058.1">
    <property type="nucleotide sequence ID" value="NZ_BSOT01000005.1"/>
</dbReference>
<evidence type="ECO:0000256" key="1">
    <source>
        <dbReference type="SAM" id="SignalP"/>
    </source>
</evidence>
<evidence type="ECO:0000313" key="2">
    <source>
        <dbReference type="EMBL" id="GLR69747.1"/>
    </source>
</evidence>
<dbReference type="Proteomes" id="UP001156601">
    <property type="component" value="Unassembled WGS sequence"/>
</dbReference>
<feature type="signal peptide" evidence="1">
    <location>
        <begin position="1"/>
        <end position="31"/>
    </location>
</feature>
<reference evidence="2" key="1">
    <citation type="journal article" date="2014" name="Int. J. Syst. Evol. Microbiol.">
        <title>Complete genome sequence of Corynebacterium casei LMG S-19264T (=DSM 44701T), isolated from a smear-ripened cheese.</title>
        <authorList>
            <consortium name="US DOE Joint Genome Institute (JGI-PGF)"/>
            <person name="Walter F."/>
            <person name="Albersmeier A."/>
            <person name="Kalinowski J."/>
            <person name="Ruckert C."/>
        </authorList>
    </citation>
    <scope>NUCLEOTIDE SEQUENCE</scope>
    <source>
        <strain evidence="2">NBRC 110023</strain>
    </source>
</reference>
<reference evidence="2" key="2">
    <citation type="submission" date="2023-01" db="EMBL/GenBank/DDBJ databases">
        <title>Draft genome sequence of Agaribacter marinus strain NBRC 110023.</title>
        <authorList>
            <person name="Sun Q."/>
            <person name="Mori K."/>
        </authorList>
    </citation>
    <scope>NUCLEOTIDE SEQUENCE</scope>
    <source>
        <strain evidence="2">NBRC 110023</strain>
    </source>
</reference>
<feature type="chain" id="PRO_5041394599" evidence="1">
    <location>
        <begin position="32"/>
        <end position="291"/>
    </location>
</feature>
<proteinExistence type="predicted"/>